<sequence>MGRGSTVPQAPTPTPTYSSKSQSRDNPRTESHPRPEYNRTEPMESFTAMESGSTHEAESPLQWNHTLPYITDITRECEERQEPLSPTYPIRDAMLNQVLNESGTFPMPDLLGYFPEEFTCVTGLSSSDTCCYPNSYEEPNAHAVEVNCTESSDQNDLWFPELQVGTEIQPVSQTDFDLTSFEMTPRKLTQSPTPISSADVFDGSIPTWFENMVPSAELSPLYSTFSSQSSFSNEMNRSPSTSARRHSEYDPRPNILAQPIPSPERPASSSQILPASNNRFKVVMRDDIRRIWDNCNKAKNLPLKRDSGWWFGLDWENFFGTPLKRSENGPVSYLAKRARDERGRLVCQKFYESVLKTSDDSFQSLDRVASRLFDFSIDTEMSGTFVYERAYGILDRLPSAPPSLEKSYPEYFERYVLTVPQVPSNTDS</sequence>
<feature type="region of interest" description="Disordered" evidence="1">
    <location>
        <begin position="228"/>
        <end position="272"/>
    </location>
</feature>
<dbReference type="OrthoDB" id="10654963at2759"/>
<gene>
    <name evidence="2" type="ORF">PAC_08047</name>
</gene>
<reference evidence="2 3" key="1">
    <citation type="submission" date="2016-03" db="EMBL/GenBank/DDBJ databases">
        <authorList>
            <person name="Ploux O."/>
        </authorList>
    </citation>
    <scope>NUCLEOTIDE SEQUENCE [LARGE SCALE GENOMIC DNA]</scope>
    <source>
        <strain evidence="2 3">UAMH 11012</strain>
    </source>
</reference>
<organism evidence="2 3">
    <name type="scientific">Phialocephala subalpina</name>
    <dbReference type="NCBI Taxonomy" id="576137"/>
    <lineage>
        <taxon>Eukaryota</taxon>
        <taxon>Fungi</taxon>
        <taxon>Dikarya</taxon>
        <taxon>Ascomycota</taxon>
        <taxon>Pezizomycotina</taxon>
        <taxon>Leotiomycetes</taxon>
        <taxon>Helotiales</taxon>
        <taxon>Mollisiaceae</taxon>
        <taxon>Phialocephala</taxon>
        <taxon>Phialocephala fortinii species complex</taxon>
    </lineage>
</organism>
<evidence type="ECO:0000256" key="1">
    <source>
        <dbReference type="SAM" id="MobiDB-lite"/>
    </source>
</evidence>
<dbReference type="EMBL" id="FJOG01000011">
    <property type="protein sequence ID" value="CZR58156.1"/>
    <property type="molecule type" value="Genomic_DNA"/>
</dbReference>
<proteinExistence type="predicted"/>
<protein>
    <submittedName>
        <fullName evidence="2">Uncharacterized protein</fullName>
    </submittedName>
</protein>
<dbReference type="AlphaFoldDB" id="A0A1L7WZF0"/>
<feature type="region of interest" description="Disordered" evidence="1">
    <location>
        <begin position="1"/>
        <end position="62"/>
    </location>
</feature>
<feature type="compositionally biased region" description="Basic and acidic residues" evidence="1">
    <location>
        <begin position="22"/>
        <end position="42"/>
    </location>
</feature>
<feature type="compositionally biased region" description="Low complexity" evidence="1">
    <location>
        <begin position="228"/>
        <end position="238"/>
    </location>
</feature>
<evidence type="ECO:0000313" key="2">
    <source>
        <dbReference type="EMBL" id="CZR58156.1"/>
    </source>
</evidence>
<accession>A0A1L7WZF0</accession>
<name>A0A1L7WZF0_9HELO</name>
<dbReference type="Proteomes" id="UP000184330">
    <property type="component" value="Unassembled WGS sequence"/>
</dbReference>
<keyword evidence="3" id="KW-1185">Reference proteome</keyword>
<evidence type="ECO:0000313" key="3">
    <source>
        <dbReference type="Proteomes" id="UP000184330"/>
    </source>
</evidence>